<protein>
    <recommendedName>
        <fullName evidence="2">C2H2-type domain-containing protein</fullName>
    </recommendedName>
</protein>
<dbReference type="PROSITE" id="PS00028">
    <property type="entry name" value="ZINC_FINGER_C2H2_1"/>
    <property type="match status" value="1"/>
</dbReference>
<name>A0ABM1ZZU0_AEDAL</name>
<dbReference type="SUPFAM" id="SSF57667">
    <property type="entry name" value="beta-beta-alpha zinc fingers"/>
    <property type="match status" value="1"/>
</dbReference>
<sequence length="303" mass="34174">MDPIGLDTLAYRPEDWFVIECGDVFDGVFEDMIQMFQPSEPLDERLPEADSATYYSADILKCCDKEPSIMPEPFLFSDMEYLTEVSPVTEKVIPPTKNVPVAVNPSEFSWSRKEASTEQKTEAAELDRFSTQVNVPESSTACNRYISSTNYKTILHNYIQKGKRKLEASSYSKMKATVVSVKSSANSTSLIETVTCASFGSDPPPHSTAIVGPNGSTIRQQPPEDIRLLSETTAAIAPPAAYRCPVCNSGFLSVERLRKHTCIITEQYQCQLCRREFRKRKTLEQHIRSHDKVFSTDDDLRKW</sequence>
<accession>A0ABM1ZZU0</accession>
<evidence type="ECO:0000259" key="2">
    <source>
        <dbReference type="PROSITE" id="PS50157"/>
    </source>
</evidence>
<evidence type="ECO:0000313" key="4">
    <source>
        <dbReference type="Proteomes" id="UP000069940"/>
    </source>
</evidence>
<dbReference type="PROSITE" id="PS50157">
    <property type="entry name" value="ZINC_FINGER_C2H2_2"/>
    <property type="match status" value="1"/>
</dbReference>
<keyword evidence="1" id="KW-0862">Zinc</keyword>
<dbReference type="InterPro" id="IPR036236">
    <property type="entry name" value="Znf_C2H2_sf"/>
</dbReference>
<keyword evidence="1" id="KW-0863">Zinc-finger</keyword>
<dbReference type="InterPro" id="IPR013087">
    <property type="entry name" value="Znf_C2H2_type"/>
</dbReference>
<dbReference type="RefSeq" id="XP_019561729.2">
    <property type="nucleotide sequence ID" value="XM_019706184.3"/>
</dbReference>
<reference evidence="3" key="2">
    <citation type="submission" date="2025-05" db="UniProtKB">
        <authorList>
            <consortium name="EnsemblMetazoa"/>
        </authorList>
    </citation>
    <scope>IDENTIFICATION</scope>
    <source>
        <strain evidence="3">Foshan</strain>
    </source>
</reference>
<keyword evidence="4" id="KW-1185">Reference proteome</keyword>
<dbReference type="Gene3D" id="3.30.160.60">
    <property type="entry name" value="Classic Zinc Finger"/>
    <property type="match status" value="1"/>
</dbReference>
<evidence type="ECO:0000256" key="1">
    <source>
        <dbReference type="PROSITE-ProRule" id="PRU00042"/>
    </source>
</evidence>
<reference evidence="4" key="1">
    <citation type="journal article" date="2015" name="Proc. Natl. Acad. Sci. U.S.A.">
        <title>Genome sequence of the Asian Tiger mosquito, Aedes albopictus, reveals insights into its biology, genetics, and evolution.</title>
        <authorList>
            <person name="Chen X.G."/>
            <person name="Jiang X."/>
            <person name="Gu J."/>
            <person name="Xu M."/>
            <person name="Wu Y."/>
            <person name="Deng Y."/>
            <person name="Zhang C."/>
            <person name="Bonizzoni M."/>
            <person name="Dermauw W."/>
            <person name="Vontas J."/>
            <person name="Armbruster P."/>
            <person name="Huang X."/>
            <person name="Yang Y."/>
            <person name="Zhang H."/>
            <person name="He W."/>
            <person name="Peng H."/>
            <person name="Liu Y."/>
            <person name="Wu K."/>
            <person name="Chen J."/>
            <person name="Lirakis M."/>
            <person name="Topalis P."/>
            <person name="Van Leeuwen T."/>
            <person name="Hall A.B."/>
            <person name="Jiang X."/>
            <person name="Thorpe C."/>
            <person name="Mueller R.L."/>
            <person name="Sun C."/>
            <person name="Waterhouse R.M."/>
            <person name="Yan G."/>
            <person name="Tu Z.J."/>
            <person name="Fang X."/>
            <person name="James A.A."/>
        </authorList>
    </citation>
    <scope>NUCLEOTIDE SEQUENCE [LARGE SCALE GENOMIC DNA]</scope>
    <source>
        <strain evidence="4">Foshan</strain>
    </source>
</reference>
<dbReference type="Proteomes" id="UP000069940">
    <property type="component" value="Unassembled WGS sequence"/>
</dbReference>
<proteinExistence type="predicted"/>
<organism evidence="3 4">
    <name type="scientific">Aedes albopictus</name>
    <name type="common">Asian tiger mosquito</name>
    <name type="synonym">Stegomyia albopicta</name>
    <dbReference type="NCBI Taxonomy" id="7160"/>
    <lineage>
        <taxon>Eukaryota</taxon>
        <taxon>Metazoa</taxon>
        <taxon>Ecdysozoa</taxon>
        <taxon>Arthropoda</taxon>
        <taxon>Hexapoda</taxon>
        <taxon>Insecta</taxon>
        <taxon>Pterygota</taxon>
        <taxon>Neoptera</taxon>
        <taxon>Endopterygota</taxon>
        <taxon>Diptera</taxon>
        <taxon>Nematocera</taxon>
        <taxon>Culicoidea</taxon>
        <taxon>Culicidae</taxon>
        <taxon>Culicinae</taxon>
        <taxon>Aedini</taxon>
        <taxon>Aedes</taxon>
        <taxon>Stegomyia</taxon>
    </lineage>
</organism>
<dbReference type="EnsemblMetazoa" id="AALFPA23_023136.R34412">
    <property type="protein sequence ID" value="AALFPA23_023136.P34412"/>
    <property type="gene ID" value="AALFPA23_023136"/>
</dbReference>
<evidence type="ECO:0000313" key="3">
    <source>
        <dbReference type="EnsemblMetazoa" id="AALFPA23_023136.P34412"/>
    </source>
</evidence>
<feature type="domain" description="C2H2-type" evidence="2">
    <location>
        <begin position="268"/>
        <end position="290"/>
    </location>
</feature>
<keyword evidence="1" id="KW-0479">Metal-binding</keyword>
<dbReference type="GeneID" id="109430153"/>
<dbReference type="SMART" id="SM00355">
    <property type="entry name" value="ZnF_C2H2"/>
    <property type="match status" value="2"/>
</dbReference>